<gene>
    <name evidence="2" type="primary">bend3</name>
    <name evidence="2" type="ORF">DAT39_020774</name>
</gene>
<name>A0A8J4TFR1_CLAMG</name>
<feature type="non-terminal residue" evidence="2">
    <location>
        <position position="1"/>
    </location>
</feature>
<reference evidence="2" key="1">
    <citation type="submission" date="2020-07" db="EMBL/GenBank/DDBJ databases">
        <title>Clarias magur genome sequencing, assembly and annotation.</title>
        <authorList>
            <person name="Kushwaha B."/>
            <person name="Kumar R."/>
            <person name="Das P."/>
            <person name="Joshi C.G."/>
            <person name="Kumar D."/>
            <person name="Nagpure N.S."/>
            <person name="Pandey M."/>
            <person name="Agarwal S."/>
            <person name="Srivastava S."/>
            <person name="Singh M."/>
            <person name="Sahoo L."/>
            <person name="Jayasankar P."/>
            <person name="Meher P.K."/>
            <person name="Koringa P.G."/>
            <person name="Iquebal M.A."/>
            <person name="Das S.P."/>
            <person name="Bit A."/>
            <person name="Patnaik S."/>
            <person name="Patel N."/>
            <person name="Shah T.M."/>
            <person name="Hinsu A."/>
            <person name="Jena J.K."/>
        </authorList>
    </citation>
    <scope>NUCLEOTIDE SEQUENCE</scope>
    <source>
        <strain evidence="2">CIFAMagur01</strain>
        <tissue evidence="2">Testis</tissue>
    </source>
</reference>
<feature type="compositionally biased region" description="Basic and acidic residues" evidence="1">
    <location>
        <begin position="32"/>
        <end position="42"/>
    </location>
</feature>
<dbReference type="EMBL" id="QNUK01000798">
    <property type="protein sequence ID" value="KAF5889528.1"/>
    <property type="molecule type" value="Genomic_DNA"/>
</dbReference>
<evidence type="ECO:0000313" key="3">
    <source>
        <dbReference type="Proteomes" id="UP000727407"/>
    </source>
</evidence>
<keyword evidence="3" id="KW-1185">Reference proteome</keyword>
<feature type="non-terminal residue" evidence="2">
    <location>
        <position position="76"/>
    </location>
</feature>
<comment type="caution">
    <text evidence="2">The sequence shown here is derived from an EMBL/GenBank/DDBJ whole genome shotgun (WGS) entry which is preliminary data.</text>
</comment>
<feature type="region of interest" description="Disordered" evidence="1">
    <location>
        <begin position="1"/>
        <end position="76"/>
    </location>
</feature>
<evidence type="ECO:0000313" key="2">
    <source>
        <dbReference type="EMBL" id="KAF5889528.1"/>
    </source>
</evidence>
<dbReference type="AlphaFoldDB" id="A0A8J4TFR1"/>
<evidence type="ECO:0000256" key="1">
    <source>
        <dbReference type="SAM" id="MobiDB-lite"/>
    </source>
</evidence>
<proteinExistence type="predicted"/>
<dbReference type="Proteomes" id="UP000727407">
    <property type="component" value="Unassembled WGS sequence"/>
</dbReference>
<protein>
    <submittedName>
        <fullName evidence="2">BEN domain-containing protein 3</fullName>
    </submittedName>
</protein>
<sequence length="76" mass="8530">EMSSSEFGIQLDGDTPDEEVKVEKDTDDTEDTETKQNLDEKSLNCFSQRIAKRSASHSAVGVHSEQNQSTDRKKLK</sequence>
<dbReference type="OrthoDB" id="9927103at2759"/>
<accession>A0A8J4TFR1</accession>
<organism evidence="2 3">
    <name type="scientific">Clarias magur</name>
    <name type="common">Asian catfish</name>
    <name type="synonym">Macropteronotus magur</name>
    <dbReference type="NCBI Taxonomy" id="1594786"/>
    <lineage>
        <taxon>Eukaryota</taxon>
        <taxon>Metazoa</taxon>
        <taxon>Chordata</taxon>
        <taxon>Craniata</taxon>
        <taxon>Vertebrata</taxon>
        <taxon>Euteleostomi</taxon>
        <taxon>Actinopterygii</taxon>
        <taxon>Neopterygii</taxon>
        <taxon>Teleostei</taxon>
        <taxon>Ostariophysi</taxon>
        <taxon>Siluriformes</taxon>
        <taxon>Clariidae</taxon>
        <taxon>Clarias</taxon>
    </lineage>
</organism>